<feature type="compositionally biased region" description="Gly residues" evidence="1">
    <location>
        <begin position="50"/>
        <end position="63"/>
    </location>
</feature>
<evidence type="ECO:0000313" key="3">
    <source>
        <dbReference type="EMBL" id="TRY73373.1"/>
    </source>
</evidence>
<feature type="region of interest" description="Disordered" evidence="1">
    <location>
        <begin position="223"/>
        <end position="262"/>
    </location>
</feature>
<feature type="transmembrane region" description="Helical" evidence="2">
    <location>
        <begin position="72"/>
        <end position="91"/>
    </location>
</feature>
<feature type="transmembrane region" description="Helical" evidence="2">
    <location>
        <begin position="123"/>
        <end position="143"/>
    </location>
</feature>
<keyword evidence="2" id="KW-1133">Transmembrane helix</keyword>
<dbReference type="AlphaFoldDB" id="A0A553P6Q3"/>
<sequence>MMAVRYHRCTCHLRYSNATPSNVDNGHGGGHNSLSWKDNGALEKEDPGDGTAGGGGNGSGSGSGDEIKPQPWYFHVVASVILVVHGFTFLVPQSSEGEDTDMVRTIARWLGYDMEWVKQFTPYAQGLASVFNISLGIVSWWTSKESERYNRLIQLRVFAFCLNILHAYITGPIIYQNDDLPLMAPGRIIGLFRLSYLTPGLMAAGVTEVIVEKEQETTTAATHAITNAGGAKKEIQSDIRSNGSSHKRSENNNQGSSKRDKK</sequence>
<keyword evidence="2" id="KW-0812">Transmembrane</keyword>
<evidence type="ECO:0000256" key="1">
    <source>
        <dbReference type="SAM" id="MobiDB-lite"/>
    </source>
</evidence>
<keyword evidence="2" id="KW-0472">Membrane</keyword>
<accession>A0A553P6Q3</accession>
<keyword evidence="4" id="KW-1185">Reference proteome</keyword>
<dbReference type="OrthoDB" id="10403428at2759"/>
<feature type="transmembrane region" description="Helical" evidence="2">
    <location>
        <begin position="155"/>
        <end position="175"/>
    </location>
</feature>
<protein>
    <submittedName>
        <fullName evidence="3">Uncharacterized protein</fullName>
    </submittedName>
</protein>
<organism evidence="3 4">
    <name type="scientific">Tigriopus californicus</name>
    <name type="common">Marine copepod</name>
    <dbReference type="NCBI Taxonomy" id="6832"/>
    <lineage>
        <taxon>Eukaryota</taxon>
        <taxon>Metazoa</taxon>
        <taxon>Ecdysozoa</taxon>
        <taxon>Arthropoda</taxon>
        <taxon>Crustacea</taxon>
        <taxon>Multicrustacea</taxon>
        <taxon>Hexanauplia</taxon>
        <taxon>Copepoda</taxon>
        <taxon>Harpacticoida</taxon>
        <taxon>Harpacticidae</taxon>
        <taxon>Tigriopus</taxon>
    </lineage>
</organism>
<reference evidence="3 4" key="1">
    <citation type="journal article" date="2018" name="Nat. Ecol. Evol.">
        <title>Genomic signatures of mitonuclear coevolution across populations of Tigriopus californicus.</title>
        <authorList>
            <person name="Barreto F.S."/>
            <person name="Watson E.T."/>
            <person name="Lima T.G."/>
            <person name="Willett C.S."/>
            <person name="Edmands S."/>
            <person name="Li W."/>
            <person name="Burton R.S."/>
        </authorList>
    </citation>
    <scope>NUCLEOTIDE SEQUENCE [LARGE SCALE GENOMIC DNA]</scope>
    <source>
        <strain evidence="3 4">San Diego</strain>
    </source>
</reference>
<dbReference type="Proteomes" id="UP000318571">
    <property type="component" value="Chromosome 3"/>
</dbReference>
<proteinExistence type="predicted"/>
<feature type="region of interest" description="Disordered" evidence="1">
    <location>
        <begin position="20"/>
        <end position="64"/>
    </location>
</feature>
<gene>
    <name evidence="3" type="ORF">TCAL_01535</name>
</gene>
<comment type="caution">
    <text evidence="3">The sequence shown here is derived from an EMBL/GenBank/DDBJ whole genome shotgun (WGS) entry which is preliminary data.</text>
</comment>
<dbReference type="EMBL" id="VCGU01000007">
    <property type="protein sequence ID" value="TRY73373.1"/>
    <property type="molecule type" value="Genomic_DNA"/>
</dbReference>
<evidence type="ECO:0000256" key="2">
    <source>
        <dbReference type="SAM" id="Phobius"/>
    </source>
</evidence>
<name>A0A553P6Q3_TIGCA</name>
<evidence type="ECO:0000313" key="4">
    <source>
        <dbReference type="Proteomes" id="UP000318571"/>
    </source>
</evidence>